<feature type="transmembrane region" description="Helical" evidence="10">
    <location>
        <begin position="324"/>
        <end position="341"/>
    </location>
</feature>
<evidence type="ECO:0000256" key="8">
    <source>
        <dbReference type="ARBA" id="ARBA00023180"/>
    </source>
</evidence>
<dbReference type="GO" id="GO:0022857">
    <property type="term" value="F:transmembrane transporter activity"/>
    <property type="evidence" value="ECO:0007669"/>
    <property type="project" value="InterPro"/>
</dbReference>
<dbReference type="FunFam" id="1.20.1250.20:FF:000489">
    <property type="entry name" value="MFS general substrate transporter"/>
    <property type="match status" value="1"/>
</dbReference>
<feature type="transmembrane region" description="Helical" evidence="10">
    <location>
        <begin position="92"/>
        <end position="110"/>
    </location>
</feature>
<evidence type="ECO:0000256" key="10">
    <source>
        <dbReference type="SAM" id="Phobius"/>
    </source>
</evidence>
<dbReference type="InterPro" id="IPR036259">
    <property type="entry name" value="MFS_trans_sf"/>
</dbReference>
<feature type="transmembrane region" description="Helical" evidence="10">
    <location>
        <begin position="522"/>
        <end position="543"/>
    </location>
</feature>
<feature type="transmembrane region" description="Helical" evidence="10">
    <location>
        <begin position="122"/>
        <end position="141"/>
    </location>
</feature>
<keyword evidence="4" id="KW-1003">Cell membrane</keyword>
<comment type="subcellular location">
    <subcellularLocation>
        <location evidence="1">Cell membrane</location>
        <topology evidence="1">Multi-pass membrane protein</topology>
    </subcellularLocation>
</comment>
<dbReference type="FunFam" id="1.20.1250.20:FF:000196">
    <property type="entry name" value="MFS toxin efflux pump (AflT)"/>
    <property type="match status" value="1"/>
</dbReference>
<dbReference type="OrthoDB" id="10021397at2759"/>
<evidence type="ECO:0000256" key="5">
    <source>
        <dbReference type="ARBA" id="ARBA00022692"/>
    </source>
</evidence>
<accession>A0A9P4IBR9</accession>
<dbReference type="Gene3D" id="1.20.1720.10">
    <property type="entry name" value="Multidrug resistance protein D"/>
    <property type="match status" value="1"/>
</dbReference>
<feature type="transmembrane region" description="Helical" evidence="10">
    <location>
        <begin position="147"/>
        <end position="168"/>
    </location>
</feature>
<feature type="transmembrane region" description="Helical" evidence="10">
    <location>
        <begin position="387"/>
        <end position="405"/>
    </location>
</feature>
<evidence type="ECO:0000256" key="4">
    <source>
        <dbReference type="ARBA" id="ARBA00022475"/>
    </source>
</evidence>
<evidence type="ECO:0000256" key="2">
    <source>
        <dbReference type="ARBA" id="ARBA00007520"/>
    </source>
</evidence>
<gene>
    <name evidence="12" type="ORF">NA57DRAFT_42743</name>
</gene>
<reference evidence="12" key="1">
    <citation type="journal article" date="2020" name="Stud. Mycol.">
        <title>101 Dothideomycetes genomes: a test case for predicting lifestyles and emergence of pathogens.</title>
        <authorList>
            <person name="Haridas S."/>
            <person name="Albert R."/>
            <person name="Binder M."/>
            <person name="Bloem J."/>
            <person name="Labutti K."/>
            <person name="Salamov A."/>
            <person name="Andreopoulos B."/>
            <person name="Baker S."/>
            <person name="Barry K."/>
            <person name="Bills G."/>
            <person name="Bluhm B."/>
            <person name="Cannon C."/>
            <person name="Castanera R."/>
            <person name="Culley D."/>
            <person name="Daum C."/>
            <person name="Ezra D."/>
            <person name="Gonzalez J."/>
            <person name="Henrissat B."/>
            <person name="Kuo A."/>
            <person name="Liang C."/>
            <person name="Lipzen A."/>
            <person name="Lutzoni F."/>
            <person name="Magnuson J."/>
            <person name="Mondo S."/>
            <person name="Nolan M."/>
            <person name="Ohm R."/>
            <person name="Pangilinan J."/>
            <person name="Park H.-J."/>
            <person name="Ramirez L."/>
            <person name="Alfaro M."/>
            <person name="Sun H."/>
            <person name="Tritt A."/>
            <person name="Yoshinaga Y."/>
            <person name="Zwiers L.-H."/>
            <person name="Turgeon B."/>
            <person name="Goodwin S."/>
            <person name="Spatafora J."/>
            <person name="Crous P."/>
            <person name="Grigoriev I."/>
        </authorList>
    </citation>
    <scope>NUCLEOTIDE SEQUENCE</scope>
    <source>
        <strain evidence="12">CBS 133067</strain>
    </source>
</reference>
<keyword evidence="8" id="KW-0325">Glycoprotein</keyword>
<feature type="transmembrane region" description="Helical" evidence="10">
    <location>
        <begin position="252"/>
        <end position="271"/>
    </location>
</feature>
<feature type="transmembrane region" description="Helical" evidence="10">
    <location>
        <begin position="180"/>
        <end position="200"/>
    </location>
</feature>
<dbReference type="FunFam" id="1.20.1720.10:FF:000012">
    <property type="entry name" value="MFS toxin efflux pump (AflT)"/>
    <property type="match status" value="1"/>
</dbReference>
<dbReference type="Proteomes" id="UP000799772">
    <property type="component" value="Unassembled WGS sequence"/>
</dbReference>
<feature type="transmembrane region" description="Helical" evidence="10">
    <location>
        <begin position="361"/>
        <end position="380"/>
    </location>
</feature>
<feature type="region of interest" description="Disordered" evidence="9">
    <location>
        <begin position="1"/>
        <end position="26"/>
    </location>
</feature>
<feature type="domain" description="Major facilitator superfamily (MFS) profile" evidence="11">
    <location>
        <begin position="57"/>
        <end position="549"/>
    </location>
</feature>
<feature type="compositionally biased region" description="Basic and acidic residues" evidence="9">
    <location>
        <begin position="1"/>
        <end position="12"/>
    </location>
</feature>
<keyword evidence="13" id="KW-1185">Reference proteome</keyword>
<keyword evidence="7 10" id="KW-0472">Membrane</keyword>
<dbReference type="PANTHER" id="PTHR23501">
    <property type="entry name" value="MAJOR FACILITATOR SUPERFAMILY"/>
    <property type="match status" value="1"/>
</dbReference>
<evidence type="ECO:0000256" key="9">
    <source>
        <dbReference type="SAM" id="MobiDB-lite"/>
    </source>
</evidence>
<dbReference type="Gene3D" id="1.20.1250.20">
    <property type="entry name" value="MFS general substrate transporter like domains"/>
    <property type="match status" value="1"/>
</dbReference>
<dbReference type="Pfam" id="PF07690">
    <property type="entry name" value="MFS_1"/>
    <property type="match status" value="1"/>
</dbReference>
<evidence type="ECO:0000259" key="11">
    <source>
        <dbReference type="PROSITE" id="PS50850"/>
    </source>
</evidence>
<evidence type="ECO:0000256" key="3">
    <source>
        <dbReference type="ARBA" id="ARBA00022448"/>
    </source>
</evidence>
<organism evidence="12 13">
    <name type="scientific">Rhizodiscina lignyota</name>
    <dbReference type="NCBI Taxonomy" id="1504668"/>
    <lineage>
        <taxon>Eukaryota</taxon>
        <taxon>Fungi</taxon>
        <taxon>Dikarya</taxon>
        <taxon>Ascomycota</taxon>
        <taxon>Pezizomycotina</taxon>
        <taxon>Dothideomycetes</taxon>
        <taxon>Pleosporomycetidae</taxon>
        <taxon>Aulographales</taxon>
        <taxon>Rhizodiscinaceae</taxon>
        <taxon>Rhizodiscina</taxon>
    </lineage>
</organism>
<dbReference type="PANTHER" id="PTHR23501:SF177">
    <property type="entry name" value="MAJOR FACILITATOR SUPERFAMILY (MFS) PROFILE DOMAIN-CONTAINING PROTEIN-RELATED"/>
    <property type="match status" value="1"/>
</dbReference>
<keyword evidence="5 10" id="KW-0812">Transmembrane</keyword>
<evidence type="ECO:0000313" key="12">
    <source>
        <dbReference type="EMBL" id="KAF2096360.1"/>
    </source>
</evidence>
<comment type="caution">
    <text evidence="12">The sequence shown here is derived from an EMBL/GenBank/DDBJ whole genome shotgun (WGS) entry which is preliminary data.</text>
</comment>
<evidence type="ECO:0000313" key="13">
    <source>
        <dbReference type="Proteomes" id="UP000799772"/>
    </source>
</evidence>
<evidence type="ECO:0000256" key="6">
    <source>
        <dbReference type="ARBA" id="ARBA00022989"/>
    </source>
</evidence>
<feature type="transmembrane region" description="Helical" evidence="10">
    <location>
        <begin position="451"/>
        <end position="471"/>
    </location>
</feature>
<keyword evidence="3" id="KW-0813">Transport</keyword>
<dbReference type="InterPro" id="IPR011701">
    <property type="entry name" value="MFS"/>
</dbReference>
<evidence type="ECO:0000256" key="1">
    <source>
        <dbReference type="ARBA" id="ARBA00004651"/>
    </source>
</evidence>
<proteinExistence type="inferred from homology"/>
<evidence type="ECO:0000256" key="7">
    <source>
        <dbReference type="ARBA" id="ARBA00023136"/>
    </source>
</evidence>
<feature type="transmembrane region" description="Helical" evidence="10">
    <location>
        <begin position="54"/>
        <end position="80"/>
    </location>
</feature>
<dbReference type="CDD" id="cd17502">
    <property type="entry name" value="MFS_Azr1_MDR_like"/>
    <property type="match status" value="1"/>
</dbReference>
<keyword evidence="6 10" id="KW-1133">Transmembrane helix</keyword>
<protein>
    <submittedName>
        <fullName evidence="12">DNA repair protein RAD50</fullName>
    </submittedName>
</protein>
<sequence>MEKDFEKERQPEAEVPVSSAASSISQAKEVQVEEANGADLERVESSLYPNLSQLVLILGGVALTIFLVALDMTIVATAIPRITDEFKSLQDVGWYGSAFFLTVGAFQSTWGKAYKFMSLKWAFLAAMFIFEVGSLICGVAQDSKTLIVGRAIAGMGGAGVASGAYTIIGFSAPPEKVPALTGVLGATFAVASVVGPLLGGVFTDHLSWRWCFYINLPIGGVSALIILFFFTVPKQAKPVQATWKEKLLQMDLGGTALLLCGIVCLLLAFQWGGVTKKWSDGNVIGTLVAAGVIIIIFICWEIWLGERALMVPRLLKQKTISLGLVYQLFNNAGFFVLLYYLPIYFQVVSGVSAAESGVRNIPYVIGISLCSIVSGVVITITGEYQILMILGAVMSTIGAGLIYTLDVGSPSSNWIGYQVLAGLGAGLSMQIPVIVGQAISKPEDVSSVSSLTLFVQTIAGAIFISVSQSIFSNRLLLAVEQNVHGLNPKVIVGTGATDLRKVVSGAQLNGAIKSYMIGLKDAYALAIALAGVGALVAIATIIFDRRNLKDKKIEAVAA</sequence>
<dbReference type="InterPro" id="IPR020846">
    <property type="entry name" value="MFS_dom"/>
</dbReference>
<dbReference type="AlphaFoldDB" id="A0A9P4IBR9"/>
<dbReference type="PROSITE" id="PS50850">
    <property type="entry name" value="MFS"/>
    <property type="match status" value="1"/>
</dbReference>
<dbReference type="GO" id="GO:0005886">
    <property type="term" value="C:plasma membrane"/>
    <property type="evidence" value="ECO:0007669"/>
    <property type="project" value="UniProtKB-SubCell"/>
</dbReference>
<dbReference type="SUPFAM" id="SSF103473">
    <property type="entry name" value="MFS general substrate transporter"/>
    <property type="match status" value="1"/>
</dbReference>
<name>A0A9P4IBR9_9PEZI</name>
<feature type="transmembrane region" description="Helical" evidence="10">
    <location>
        <begin position="283"/>
        <end position="303"/>
    </location>
</feature>
<dbReference type="EMBL" id="ML978129">
    <property type="protein sequence ID" value="KAF2096360.1"/>
    <property type="molecule type" value="Genomic_DNA"/>
</dbReference>
<feature type="transmembrane region" description="Helical" evidence="10">
    <location>
        <begin position="417"/>
        <end position="439"/>
    </location>
</feature>
<feature type="compositionally biased region" description="Low complexity" evidence="9">
    <location>
        <begin position="13"/>
        <end position="23"/>
    </location>
</feature>
<feature type="transmembrane region" description="Helical" evidence="10">
    <location>
        <begin position="212"/>
        <end position="232"/>
    </location>
</feature>
<comment type="similarity">
    <text evidence="2">Belongs to the major facilitator superfamily. TCR/Tet family.</text>
</comment>